<keyword evidence="6 8" id="KW-1133">Transmembrane helix</keyword>
<proteinExistence type="inferred from homology"/>
<dbReference type="RefSeq" id="WP_083304633.1">
    <property type="nucleotide sequence ID" value="NZ_CP096649.1"/>
</dbReference>
<evidence type="ECO:0000256" key="3">
    <source>
        <dbReference type="ARBA" id="ARBA00022448"/>
    </source>
</evidence>
<organism evidence="9 10">
    <name type="scientific">Fenollaria massiliensis</name>
    <dbReference type="NCBI Taxonomy" id="938288"/>
    <lineage>
        <taxon>Bacteria</taxon>
        <taxon>Bacillati</taxon>
        <taxon>Bacillota</taxon>
        <taxon>Clostridia</taxon>
        <taxon>Eubacteriales</taxon>
        <taxon>Fenollaria</taxon>
    </lineage>
</organism>
<gene>
    <name evidence="9" type="ORF">M1R53_03330</name>
</gene>
<reference evidence="9" key="1">
    <citation type="submission" date="2022-04" db="EMBL/GenBank/DDBJ databases">
        <title>Complete genome sequences of Ezakiella coagulans and Fenollaria massiliensis.</title>
        <authorList>
            <person name="France M.T."/>
            <person name="Clifford J."/>
            <person name="Narina S."/>
            <person name="Rutt L."/>
            <person name="Ravel J."/>
        </authorList>
    </citation>
    <scope>NUCLEOTIDE SEQUENCE</scope>
    <source>
        <strain evidence="9">C0061C2</strain>
    </source>
</reference>
<feature type="transmembrane region" description="Helical" evidence="8">
    <location>
        <begin position="272"/>
        <end position="298"/>
    </location>
</feature>
<keyword evidence="7 8" id="KW-0472">Membrane</keyword>
<dbReference type="Pfam" id="PF01594">
    <property type="entry name" value="AI-2E_transport"/>
    <property type="match status" value="1"/>
</dbReference>
<evidence type="ECO:0000313" key="9">
    <source>
        <dbReference type="EMBL" id="UQK59690.1"/>
    </source>
</evidence>
<evidence type="ECO:0000256" key="1">
    <source>
        <dbReference type="ARBA" id="ARBA00004651"/>
    </source>
</evidence>
<evidence type="ECO:0000256" key="5">
    <source>
        <dbReference type="ARBA" id="ARBA00022692"/>
    </source>
</evidence>
<dbReference type="PANTHER" id="PTHR21716:SF53">
    <property type="entry name" value="PERMEASE PERM-RELATED"/>
    <property type="match status" value="1"/>
</dbReference>
<dbReference type="KEGG" id="fms:M1R53_03330"/>
<evidence type="ECO:0000313" key="10">
    <source>
        <dbReference type="Proteomes" id="UP000831151"/>
    </source>
</evidence>
<dbReference type="Proteomes" id="UP000831151">
    <property type="component" value="Chromosome"/>
</dbReference>
<name>A0A9E7DKP6_9FIRM</name>
<keyword evidence="3" id="KW-0813">Transport</keyword>
<feature type="transmembrane region" description="Helical" evidence="8">
    <location>
        <begin position="20"/>
        <end position="41"/>
    </location>
</feature>
<sequence>MNLLTSTSNENIISLINQGGALNGILLGLQIIILALGIYYLINIGNRHVEDGERLIFSKTVIIKFIIAVLAVLFFIYIYKSFLMVRTVTLSILVAAMLAYFLNPMVKSVRKRLKISETLAILTVFLIVVLIFLILGFTVFPKTISDIKNLIIKFPEYYEQTLKSINEFLSQYEILKGINLDNKLIVDNLSKIYKTQTANAGNFLLASAKNVMSFVFSLVLTPIFAFYFLKDKEQIKNRFKGLLPESKKERLLRLFSNIHDDMTKYVIGKIKMAIFVGFATFIMLLILGVEFSFVIGIITCVADIIPYVGPLMGLVPAFVFGFIESPIKALWILIMYLFLQWVENNIVGPKILSEETGFHPIVVLFLLVLGASLFGFLGMILAVPIALVIKTVYNEYIVNKNN</sequence>
<feature type="transmembrane region" description="Helical" evidence="8">
    <location>
        <begin position="330"/>
        <end position="348"/>
    </location>
</feature>
<keyword evidence="4" id="KW-1003">Cell membrane</keyword>
<accession>A0A9E7DKP6</accession>
<comment type="subcellular location">
    <subcellularLocation>
        <location evidence="1">Cell membrane</location>
        <topology evidence="1">Multi-pass membrane protein</topology>
    </subcellularLocation>
</comment>
<evidence type="ECO:0000256" key="7">
    <source>
        <dbReference type="ARBA" id="ARBA00023136"/>
    </source>
</evidence>
<evidence type="ECO:0000256" key="6">
    <source>
        <dbReference type="ARBA" id="ARBA00022989"/>
    </source>
</evidence>
<keyword evidence="10" id="KW-1185">Reference proteome</keyword>
<dbReference type="InterPro" id="IPR002549">
    <property type="entry name" value="AI-2E-like"/>
</dbReference>
<dbReference type="GO" id="GO:0005886">
    <property type="term" value="C:plasma membrane"/>
    <property type="evidence" value="ECO:0007669"/>
    <property type="project" value="UniProtKB-SubCell"/>
</dbReference>
<feature type="transmembrane region" description="Helical" evidence="8">
    <location>
        <begin position="211"/>
        <end position="229"/>
    </location>
</feature>
<dbReference type="GO" id="GO:0055085">
    <property type="term" value="P:transmembrane transport"/>
    <property type="evidence" value="ECO:0007669"/>
    <property type="project" value="TreeGrafter"/>
</dbReference>
<feature type="transmembrane region" description="Helical" evidence="8">
    <location>
        <begin position="304"/>
        <end position="323"/>
    </location>
</feature>
<dbReference type="AlphaFoldDB" id="A0A9E7DKP6"/>
<evidence type="ECO:0000256" key="8">
    <source>
        <dbReference type="SAM" id="Phobius"/>
    </source>
</evidence>
<protein>
    <submittedName>
        <fullName evidence="9">AI-2E family transporter</fullName>
    </submittedName>
</protein>
<evidence type="ECO:0000256" key="4">
    <source>
        <dbReference type="ARBA" id="ARBA00022475"/>
    </source>
</evidence>
<feature type="transmembrane region" description="Helical" evidence="8">
    <location>
        <begin position="61"/>
        <end position="79"/>
    </location>
</feature>
<feature type="transmembrane region" description="Helical" evidence="8">
    <location>
        <begin position="360"/>
        <end position="389"/>
    </location>
</feature>
<feature type="transmembrane region" description="Helical" evidence="8">
    <location>
        <begin position="85"/>
        <end position="106"/>
    </location>
</feature>
<comment type="similarity">
    <text evidence="2">Belongs to the autoinducer-2 exporter (AI-2E) (TC 2.A.86) family.</text>
</comment>
<evidence type="ECO:0000256" key="2">
    <source>
        <dbReference type="ARBA" id="ARBA00009773"/>
    </source>
</evidence>
<keyword evidence="5 8" id="KW-0812">Transmembrane</keyword>
<dbReference type="PANTHER" id="PTHR21716">
    <property type="entry name" value="TRANSMEMBRANE PROTEIN"/>
    <property type="match status" value="1"/>
</dbReference>
<dbReference type="EMBL" id="CP096649">
    <property type="protein sequence ID" value="UQK59690.1"/>
    <property type="molecule type" value="Genomic_DNA"/>
</dbReference>
<feature type="transmembrane region" description="Helical" evidence="8">
    <location>
        <begin position="118"/>
        <end position="140"/>
    </location>
</feature>